<keyword evidence="4 10" id="KW-1003">Cell membrane</keyword>
<dbReference type="InterPro" id="IPR037682">
    <property type="entry name" value="TonB_C"/>
</dbReference>
<keyword evidence="8 10" id="KW-1133">Transmembrane helix</keyword>
<evidence type="ECO:0000256" key="2">
    <source>
        <dbReference type="ARBA" id="ARBA00006555"/>
    </source>
</evidence>
<dbReference type="SUPFAM" id="SSF74653">
    <property type="entry name" value="TolA/TonB C-terminal domain"/>
    <property type="match status" value="1"/>
</dbReference>
<dbReference type="GO" id="GO:0030288">
    <property type="term" value="C:outer membrane-bounded periplasmic space"/>
    <property type="evidence" value="ECO:0007669"/>
    <property type="project" value="InterPro"/>
</dbReference>
<comment type="function">
    <text evidence="10">Interacts with outer membrane receptor proteins that carry out high-affinity binding and energy dependent uptake into the periplasmic space of specific substrates. It could act to transduce energy from the cytoplasmic membrane to specific energy-requiring processes in the outer membrane, resulting in the release into the periplasm of ligands bound by these outer membrane proteins.</text>
</comment>
<evidence type="ECO:0000256" key="1">
    <source>
        <dbReference type="ARBA" id="ARBA00004383"/>
    </source>
</evidence>
<feature type="compositionally biased region" description="Gly residues" evidence="11">
    <location>
        <begin position="193"/>
        <end position="218"/>
    </location>
</feature>
<evidence type="ECO:0000256" key="4">
    <source>
        <dbReference type="ARBA" id="ARBA00022475"/>
    </source>
</evidence>
<feature type="region of interest" description="Disordered" evidence="11">
    <location>
        <begin position="184"/>
        <end position="241"/>
    </location>
</feature>
<feature type="transmembrane region" description="Helical" evidence="10">
    <location>
        <begin position="80"/>
        <end position="98"/>
    </location>
</feature>
<evidence type="ECO:0000256" key="5">
    <source>
        <dbReference type="ARBA" id="ARBA00022519"/>
    </source>
</evidence>
<keyword evidence="3 10" id="KW-0813">Transport</keyword>
<evidence type="ECO:0000256" key="9">
    <source>
        <dbReference type="ARBA" id="ARBA00023136"/>
    </source>
</evidence>
<evidence type="ECO:0000256" key="3">
    <source>
        <dbReference type="ARBA" id="ARBA00022448"/>
    </source>
</evidence>
<evidence type="ECO:0000256" key="6">
    <source>
        <dbReference type="ARBA" id="ARBA00022692"/>
    </source>
</evidence>
<dbReference type="GO" id="GO:0031992">
    <property type="term" value="F:energy transducer activity"/>
    <property type="evidence" value="ECO:0007669"/>
    <property type="project" value="InterPro"/>
</dbReference>
<evidence type="ECO:0000256" key="8">
    <source>
        <dbReference type="ARBA" id="ARBA00022989"/>
    </source>
</evidence>
<comment type="similarity">
    <text evidence="2 10">Belongs to the TonB family.</text>
</comment>
<sequence>MFSREGGSPGWVPAFAGKQGGAGGAGYHLGLPNWAPAFAGVVLAGALASVRSCGEGLFWCAMTHQINRMTVTQPRTRDRIGAAIGAVVLPGVLGYALLNGLVVPMPAAVGEALKVFGVAPPPPPPPVEKVKPRPSLSRKPEGAASPPNLKSKATELVAPPPVVPIVVPPPLVVAEKAGLGAQATAGASDVRGPGTGSGGIGNGTGSGGSGDGDGGGGEETPPQWRKGRLKDSDYPREAAETGIRGRVSVRYVVGTDGRVTRCRVTGSSGSRELDALTCRLIEQRFRYDPSLDAAGRPVESTIVEDHEWAMDD</sequence>
<keyword evidence="10" id="KW-0735">Signal-anchor</keyword>
<dbReference type="PANTHER" id="PTHR33446">
    <property type="entry name" value="PROTEIN TONB-RELATED"/>
    <property type="match status" value="1"/>
</dbReference>
<dbReference type="PROSITE" id="PS52015">
    <property type="entry name" value="TONB_CTD"/>
    <property type="match status" value="1"/>
</dbReference>
<dbReference type="InterPro" id="IPR051045">
    <property type="entry name" value="TonB-dependent_transducer"/>
</dbReference>
<feature type="compositionally biased region" description="Basic and acidic residues" evidence="11">
    <location>
        <begin position="229"/>
        <end position="239"/>
    </location>
</feature>
<evidence type="ECO:0000313" key="14">
    <source>
        <dbReference type="Proteomes" id="UP000244189"/>
    </source>
</evidence>
<organism evidence="13 14">
    <name type="scientific">Sphingomonas aurantiaca</name>
    <dbReference type="NCBI Taxonomy" id="185949"/>
    <lineage>
        <taxon>Bacteria</taxon>
        <taxon>Pseudomonadati</taxon>
        <taxon>Pseudomonadota</taxon>
        <taxon>Alphaproteobacteria</taxon>
        <taxon>Sphingomonadales</taxon>
        <taxon>Sphingomonadaceae</taxon>
        <taxon>Sphingomonas</taxon>
    </lineage>
</organism>
<comment type="caution">
    <text evidence="10">Lacks conserved residue(s) required for the propagation of feature annotation.</text>
</comment>
<evidence type="ECO:0000313" key="13">
    <source>
        <dbReference type="EMBL" id="PTQ61424.1"/>
    </source>
</evidence>
<feature type="domain" description="TonB C-terminal" evidence="12">
    <location>
        <begin position="219"/>
        <end position="312"/>
    </location>
</feature>
<dbReference type="PRINTS" id="PR01374">
    <property type="entry name" value="TONBPROTEIN"/>
</dbReference>
<evidence type="ECO:0000259" key="12">
    <source>
        <dbReference type="PROSITE" id="PS52015"/>
    </source>
</evidence>
<comment type="caution">
    <text evidence="13">The sequence shown here is derived from an EMBL/GenBank/DDBJ whole genome shotgun (WGS) entry which is preliminary data.</text>
</comment>
<dbReference type="Pfam" id="PF03544">
    <property type="entry name" value="TonB_C"/>
    <property type="match status" value="1"/>
</dbReference>
<feature type="region of interest" description="Disordered" evidence="11">
    <location>
        <begin position="118"/>
        <end position="152"/>
    </location>
</feature>
<reference evidence="13 14" key="1">
    <citation type="submission" date="2018-04" db="EMBL/GenBank/DDBJ databases">
        <title>Genomic Encyclopedia of Type Strains, Phase III (KMG-III): the genomes of soil and plant-associated and newly described type strains.</title>
        <authorList>
            <person name="Whitman W."/>
        </authorList>
    </citation>
    <scope>NUCLEOTIDE SEQUENCE [LARGE SCALE GENOMIC DNA]</scope>
    <source>
        <strain evidence="13 14">MA101b</strain>
    </source>
</reference>
<dbReference type="InterPro" id="IPR003538">
    <property type="entry name" value="TonB"/>
</dbReference>
<evidence type="ECO:0000256" key="11">
    <source>
        <dbReference type="SAM" id="MobiDB-lite"/>
    </source>
</evidence>
<keyword evidence="14" id="KW-1185">Reference proteome</keyword>
<keyword evidence="5 10" id="KW-0997">Cell inner membrane</keyword>
<dbReference type="Gene3D" id="3.30.1150.10">
    <property type="match status" value="1"/>
</dbReference>
<dbReference type="Proteomes" id="UP000244189">
    <property type="component" value="Unassembled WGS sequence"/>
</dbReference>
<dbReference type="NCBIfam" id="TIGR01352">
    <property type="entry name" value="tonB_Cterm"/>
    <property type="match status" value="1"/>
</dbReference>
<keyword evidence="6 10" id="KW-0812">Transmembrane</keyword>
<proteinExistence type="inferred from homology"/>
<dbReference type="GO" id="GO:0005886">
    <property type="term" value="C:plasma membrane"/>
    <property type="evidence" value="ECO:0007669"/>
    <property type="project" value="UniProtKB-SubCell"/>
</dbReference>
<dbReference type="GO" id="GO:0015031">
    <property type="term" value="P:protein transport"/>
    <property type="evidence" value="ECO:0007669"/>
    <property type="project" value="UniProtKB-UniRule"/>
</dbReference>
<keyword evidence="7 10" id="KW-0653">Protein transport</keyword>
<name>A0A2T5GQ12_9SPHN</name>
<keyword evidence="9 10" id="KW-0472">Membrane</keyword>
<evidence type="ECO:0000256" key="10">
    <source>
        <dbReference type="RuleBase" id="RU362123"/>
    </source>
</evidence>
<dbReference type="EMBL" id="QAOG01000002">
    <property type="protein sequence ID" value="PTQ61424.1"/>
    <property type="molecule type" value="Genomic_DNA"/>
</dbReference>
<dbReference type="AlphaFoldDB" id="A0A2T5GQ12"/>
<evidence type="ECO:0000256" key="7">
    <source>
        <dbReference type="ARBA" id="ARBA00022927"/>
    </source>
</evidence>
<gene>
    <name evidence="13" type="ORF">C8J26_1758</name>
</gene>
<accession>A0A2T5GQ12</accession>
<comment type="subcellular location">
    <subcellularLocation>
        <location evidence="1 10">Cell inner membrane</location>
        <topology evidence="1 10">Single-pass membrane protein</topology>
        <orientation evidence="1 10">Periplasmic side</orientation>
    </subcellularLocation>
</comment>
<feature type="transmembrane region" description="Helical" evidence="10">
    <location>
        <begin position="37"/>
        <end position="59"/>
    </location>
</feature>
<dbReference type="GO" id="GO:0055085">
    <property type="term" value="P:transmembrane transport"/>
    <property type="evidence" value="ECO:0007669"/>
    <property type="project" value="InterPro"/>
</dbReference>
<dbReference type="GO" id="GO:0015891">
    <property type="term" value="P:siderophore transport"/>
    <property type="evidence" value="ECO:0007669"/>
    <property type="project" value="InterPro"/>
</dbReference>
<protein>
    <recommendedName>
        <fullName evidence="10">Protein TonB</fullName>
    </recommendedName>
</protein>
<dbReference type="InterPro" id="IPR006260">
    <property type="entry name" value="TonB/TolA_C"/>
</dbReference>